<evidence type="ECO:0000256" key="6">
    <source>
        <dbReference type="SAM" id="MobiDB-lite"/>
    </source>
</evidence>
<comment type="subcellular location">
    <subcellularLocation>
        <location evidence="1">Cell membrane</location>
        <topology evidence="1">Multi-pass membrane protein</topology>
    </subcellularLocation>
</comment>
<evidence type="ECO:0000256" key="5">
    <source>
        <dbReference type="ARBA" id="ARBA00023136"/>
    </source>
</evidence>
<keyword evidence="2" id="KW-1003">Cell membrane</keyword>
<feature type="transmembrane region" description="Helical" evidence="7">
    <location>
        <begin position="262"/>
        <end position="279"/>
    </location>
</feature>
<accession>A0A097IHM7</accession>
<dbReference type="NCBIfam" id="TIGR00360">
    <property type="entry name" value="ComEC_N-term"/>
    <property type="match status" value="1"/>
</dbReference>
<feature type="compositionally biased region" description="Basic and acidic residues" evidence="6">
    <location>
        <begin position="534"/>
        <end position="547"/>
    </location>
</feature>
<evidence type="ECO:0000256" key="3">
    <source>
        <dbReference type="ARBA" id="ARBA00022692"/>
    </source>
</evidence>
<reference evidence="9 10" key="1">
    <citation type="submission" date="2013-09" db="EMBL/GenBank/DDBJ databases">
        <title>Complete genome sequence of Corynebacterium doosanense CAU 212(T) (=DSM 45436(T)), isolated from activated sludge.</title>
        <authorList>
            <person name="Schaffert L."/>
            <person name="Albersmeier A."/>
            <person name="Kalinowski J."/>
            <person name="Ruckert C."/>
        </authorList>
    </citation>
    <scope>NUCLEOTIDE SEQUENCE [LARGE SCALE GENOMIC DNA]</scope>
    <source>
        <strain evidence="9 10">CAU 212</strain>
    </source>
</reference>
<dbReference type="PANTHER" id="PTHR30619:SF7">
    <property type="entry name" value="BETA-LACTAMASE DOMAIN PROTEIN"/>
    <property type="match status" value="1"/>
</dbReference>
<dbReference type="eggNOG" id="COG0658">
    <property type="taxonomic scope" value="Bacteria"/>
</dbReference>
<keyword evidence="10" id="KW-1185">Reference proteome</keyword>
<evidence type="ECO:0000256" key="4">
    <source>
        <dbReference type="ARBA" id="ARBA00022989"/>
    </source>
</evidence>
<feature type="transmembrane region" description="Helical" evidence="7">
    <location>
        <begin position="411"/>
        <end position="439"/>
    </location>
</feature>
<dbReference type="GO" id="GO:0005886">
    <property type="term" value="C:plasma membrane"/>
    <property type="evidence" value="ECO:0007669"/>
    <property type="project" value="UniProtKB-SubCell"/>
</dbReference>
<dbReference type="PANTHER" id="PTHR30619">
    <property type="entry name" value="DNA INTERNALIZATION/COMPETENCE PROTEIN COMEC/REC2"/>
    <property type="match status" value="1"/>
</dbReference>
<feature type="transmembrane region" description="Helical" evidence="7">
    <location>
        <begin position="451"/>
        <end position="467"/>
    </location>
</feature>
<evidence type="ECO:0000259" key="8">
    <source>
        <dbReference type="Pfam" id="PF03772"/>
    </source>
</evidence>
<dbReference type="Proteomes" id="UP000029914">
    <property type="component" value="Chromosome"/>
</dbReference>
<feature type="transmembrane region" description="Helical" evidence="7">
    <location>
        <begin position="365"/>
        <end position="391"/>
    </location>
</feature>
<proteinExistence type="predicted"/>
<feature type="transmembrane region" description="Helical" evidence="7">
    <location>
        <begin position="27"/>
        <end position="43"/>
    </location>
</feature>
<dbReference type="KEGG" id="cdo:CDOO_10350"/>
<dbReference type="STRING" id="558173.CDOO_10350"/>
<keyword evidence="4 7" id="KW-1133">Transmembrane helix</keyword>
<name>A0A097IHM7_9CORY</name>
<dbReference type="Pfam" id="PF03772">
    <property type="entry name" value="Competence"/>
    <property type="match status" value="1"/>
</dbReference>
<dbReference type="EMBL" id="CP006764">
    <property type="protein sequence ID" value="AIT61623.1"/>
    <property type="molecule type" value="Genomic_DNA"/>
</dbReference>
<gene>
    <name evidence="9" type="ORF">CDOO_10350</name>
</gene>
<dbReference type="RefSeq" id="WP_018020685.1">
    <property type="nucleotide sequence ID" value="NZ_AQUX01000001.1"/>
</dbReference>
<dbReference type="HOGENOM" id="CLU_010363_8_3_11"/>
<evidence type="ECO:0000256" key="1">
    <source>
        <dbReference type="ARBA" id="ARBA00004651"/>
    </source>
</evidence>
<feature type="domain" description="ComEC/Rec2-related protein" evidence="8">
    <location>
        <begin position="188"/>
        <end position="447"/>
    </location>
</feature>
<feature type="transmembrane region" description="Helical" evidence="7">
    <location>
        <begin position="308"/>
        <end position="326"/>
    </location>
</feature>
<keyword evidence="5 7" id="KW-0472">Membrane</keyword>
<feature type="transmembrane region" description="Helical" evidence="7">
    <location>
        <begin position="236"/>
        <end position="255"/>
    </location>
</feature>
<dbReference type="AlphaFoldDB" id="A0A097IHM7"/>
<dbReference type="InterPro" id="IPR052159">
    <property type="entry name" value="Competence_DNA_uptake"/>
</dbReference>
<feature type="region of interest" description="Disordered" evidence="6">
    <location>
        <begin position="527"/>
        <end position="547"/>
    </location>
</feature>
<keyword evidence="3 7" id="KW-0812">Transmembrane</keyword>
<feature type="transmembrane region" description="Helical" evidence="7">
    <location>
        <begin position="209"/>
        <end position="230"/>
    </location>
</feature>
<sequence>MSELRLLPAALTCWGALIALLLTRESFPAYAVILAVSVLILLLREHGQALFTGSVGLLVVGAGDVRRRVAEAFSAPPEFPAAVTGAPSVTSSGSVLLEVRVAGYPGLLPVFTEDPEALELGSGTPVTVAAGLSPSGRPGLGLLVANGEVTPVGEPAGVAAFAGAVRRAFAESVSAHVPGEHRGLIPGMTLGDTSLQSDMSTDLYLQTGLSHLSAVSGANVAVVTTTALLLCRALSLGPRVQVAAAVGALLAYVCLVGTEPSILRAAVTGVVGLVAVIASSRMQPVHALSVAVLVLLVVDPGLAVDFGFALSVAATAGIVALMPVIARPLMPAGLPPVLARALAVAIAADAVTMPIIALMTGEVSLVSVLANVLVAPAAAPVTVLGLLATVLSLVPGPWEVPVLWLITPLTWWIHTVARVCAALPLVSVAAAPATVLLVYGWVIAGLVSRRVLLTTGCVALGAVWLAWPSISSPTIDPGELHTATVAGEEDVGAVPAGTQLIIVEDARGEPADRPTVTRDGVPVLYPNRDGPVTLHRDGTQHAADGRF</sequence>
<protein>
    <submittedName>
        <fullName evidence="9">Competence protein ComE</fullName>
    </submittedName>
</protein>
<dbReference type="InterPro" id="IPR004477">
    <property type="entry name" value="ComEC_N"/>
</dbReference>
<evidence type="ECO:0000313" key="9">
    <source>
        <dbReference type="EMBL" id="AIT61623.1"/>
    </source>
</evidence>
<evidence type="ECO:0000256" key="7">
    <source>
        <dbReference type="SAM" id="Phobius"/>
    </source>
</evidence>
<organism evidence="9 10">
    <name type="scientific">Corynebacterium doosanense CAU 212 = DSM 45436</name>
    <dbReference type="NCBI Taxonomy" id="558173"/>
    <lineage>
        <taxon>Bacteria</taxon>
        <taxon>Bacillati</taxon>
        <taxon>Actinomycetota</taxon>
        <taxon>Actinomycetes</taxon>
        <taxon>Mycobacteriales</taxon>
        <taxon>Corynebacteriaceae</taxon>
        <taxon>Corynebacterium</taxon>
    </lineage>
</organism>
<feature type="transmembrane region" description="Helical" evidence="7">
    <location>
        <begin position="338"/>
        <end position="358"/>
    </location>
</feature>
<evidence type="ECO:0000256" key="2">
    <source>
        <dbReference type="ARBA" id="ARBA00022475"/>
    </source>
</evidence>
<dbReference type="OrthoDB" id="7177610at2"/>
<evidence type="ECO:0000313" key="10">
    <source>
        <dbReference type="Proteomes" id="UP000029914"/>
    </source>
</evidence>